<dbReference type="PRINTS" id="PR00455">
    <property type="entry name" value="HTHTETR"/>
</dbReference>
<keyword evidence="1 2" id="KW-0238">DNA-binding</keyword>
<dbReference type="PANTHER" id="PTHR30055">
    <property type="entry name" value="HTH-TYPE TRANSCRIPTIONAL REGULATOR RUTR"/>
    <property type="match status" value="1"/>
</dbReference>
<evidence type="ECO:0000256" key="1">
    <source>
        <dbReference type="ARBA" id="ARBA00023125"/>
    </source>
</evidence>
<dbReference type="RefSeq" id="WP_343792007.1">
    <property type="nucleotide sequence ID" value="NZ_BAAAEU010000023.1"/>
</dbReference>
<evidence type="ECO:0000313" key="5">
    <source>
        <dbReference type="Proteomes" id="UP001501523"/>
    </source>
</evidence>
<dbReference type="InterPro" id="IPR009057">
    <property type="entry name" value="Homeodomain-like_sf"/>
</dbReference>
<organism evidence="4 5">
    <name type="scientific">Dokdonella soli</name>
    <dbReference type="NCBI Taxonomy" id="529810"/>
    <lineage>
        <taxon>Bacteria</taxon>
        <taxon>Pseudomonadati</taxon>
        <taxon>Pseudomonadota</taxon>
        <taxon>Gammaproteobacteria</taxon>
        <taxon>Lysobacterales</taxon>
        <taxon>Rhodanobacteraceae</taxon>
        <taxon>Dokdonella</taxon>
    </lineage>
</organism>
<dbReference type="Gene3D" id="1.10.357.10">
    <property type="entry name" value="Tetracycline Repressor, domain 2"/>
    <property type="match status" value="1"/>
</dbReference>
<reference evidence="5" key="1">
    <citation type="journal article" date="2019" name="Int. J. Syst. Evol. Microbiol.">
        <title>The Global Catalogue of Microorganisms (GCM) 10K type strain sequencing project: providing services to taxonomists for standard genome sequencing and annotation.</title>
        <authorList>
            <consortium name="The Broad Institute Genomics Platform"/>
            <consortium name="The Broad Institute Genome Sequencing Center for Infectious Disease"/>
            <person name="Wu L."/>
            <person name="Ma J."/>
        </authorList>
    </citation>
    <scope>NUCLEOTIDE SEQUENCE [LARGE SCALE GENOMIC DNA]</scope>
    <source>
        <strain evidence="5">JCM 15421</strain>
    </source>
</reference>
<dbReference type="Pfam" id="PF14246">
    <property type="entry name" value="TetR_C_7"/>
    <property type="match status" value="1"/>
</dbReference>
<comment type="caution">
    <text evidence="4">The sequence shown here is derived from an EMBL/GenBank/DDBJ whole genome shotgun (WGS) entry which is preliminary data.</text>
</comment>
<keyword evidence="5" id="KW-1185">Reference proteome</keyword>
<feature type="domain" description="HTH tetR-type" evidence="3">
    <location>
        <begin position="17"/>
        <end position="77"/>
    </location>
</feature>
<proteinExistence type="predicted"/>
<name>A0ABP3TVW6_9GAMM</name>
<dbReference type="InterPro" id="IPR036271">
    <property type="entry name" value="Tet_transcr_reg_TetR-rel_C_sf"/>
</dbReference>
<dbReference type="Proteomes" id="UP001501523">
    <property type="component" value="Unassembled WGS sequence"/>
</dbReference>
<gene>
    <name evidence="4" type="ORF">GCM10009105_26990</name>
</gene>
<dbReference type="PROSITE" id="PS50977">
    <property type="entry name" value="HTH_TETR_2"/>
    <property type="match status" value="1"/>
</dbReference>
<accession>A0ABP3TVW6</accession>
<dbReference type="Pfam" id="PF00440">
    <property type="entry name" value="TetR_N"/>
    <property type="match status" value="1"/>
</dbReference>
<dbReference type="PANTHER" id="PTHR30055:SF146">
    <property type="entry name" value="HTH-TYPE TRANSCRIPTIONAL DUAL REGULATOR CECR"/>
    <property type="match status" value="1"/>
</dbReference>
<dbReference type="EMBL" id="BAAAEU010000023">
    <property type="protein sequence ID" value="GAA0718916.1"/>
    <property type="molecule type" value="Genomic_DNA"/>
</dbReference>
<feature type="DNA-binding region" description="H-T-H motif" evidence="2">
    <location>
        <begin position="40"/>
        <end position="59"/>
    </location>
</feature>
<dbReference type="InterPro" id="IPR001647">
    <property type="entry name" value="HTH_TetR"/>
</dbReference>
<sequence length="221" mass="24424">MTLAIAKSCGPGRPKDLEKRAAILEAAKRLFPQSGFEGTSMDVIAAEAGVSKLTVYSHFTDKETLFFAAIRARCEEQMPATLFDVDLKGPVRHQLEAIARAFFSLVMAPESISLHRVLTSGTGTSPKLVQMFWDAGPKRVQGHFQQFLHNEVEAGQLEIADIPRASAQFFALLKGEFHARLLCGCSEPISEHDIERHVRATVEFFLRAYAPCPGRVSPVRL</sequence>
<evidence type="ECO:0000256" key="2">
    <source>
        <dbReference type="PROSITE-ProRule" id="PRU00335"/>
    </source>
</evidence>
<protein>
    <submittedName>
        <fullName evidence="4">TetR/AcrR family transcriptional regulator</fullName>
    </submittedName>
</protein>
<dbReference type="Gene3D" id="1.10.10.60">
    <property type="entry name" value="Homeodomain-like"/>
    <property type="match status" value="1"/>
</dbReference>
<evidence type="ECO:0000259" key="3">
    <source>
        <dbReference type="PROSITE" id="PS50977"/>
    </source>
</evidence>
<dbReference type="SUPFAM" id="SSF48498">
    <property type="entry name" value="Tetracyclin repressor-like, C-terminal domain"/>
    <property type="match status" value="1"/>
</dbReference>
<dbReference type="SUPFAM" id="SSF46689">
    <property type="entry name" value="Homeodomain-like"/>
    <property type="match status" value="1"/>
</dbReference>
<dbReference type="InterPro" id="IPR050109">
    <property type="entry name" value="HTH-type_TetR-like_transc_reg"/>
</dbReference>
<evidence type="ECO:0000313" key="4">
    <source>
        <dbReference type="EMBL" id="GAA0718916.1"/>
    </source>
</evidence>
<dbReference type="InterPro" id="IPR039536">
    <property type="entry name" value="TetR_C_Proteobacteria"/>
</dbReference>